<feature type="domain" description="Bacterial alpha-L-rhamnosidase N-terminal" evidence="5">
    <location>
        <begin position="145"/>
        <end position="308"/>
    </location>
</feature>
<dbReference type="Proteomes" id="UP000823935">
    <property type="component" value="Unassembled WGS sequence"/>
</dbReference>
<evidence type="ECO:0000313" key="9">
    <source>
        <dbReference type="Proteomes" id="UP000823935"/>
    </source>
</evidence>
<dbReference type="InterPro" id="IPR035396">
    <property type="entry name" value="Bac_rhamnosid6H"/>
</dbReference>
<dbReference type="GO" id="GO:0005975">
    <property type="term" value="P:carbohydrate metabolic process"/>
    <property type="evidence" value="ECO:0007669"/>
    <property type="project" value="InterPro"/>
</dbReference>
<dbReference type="Pfam" id="PF17390">
    <property type="entry name" value="Bac_rhamnosid_C"/>
    <property type="match status" value="1"/>
</dbReference>
<dbReference type="GO" id="GO:0030596">
    <property type="term" value="F:alpha-L-rhamnosidase activity"/>
    <property type="evidence" value="ECO:0007669"/>
    <property type="project" value="UniProtKB-EC"/>
</dbReference>
<evidence type="ECO:0000313" key="8">
    <source>
        <dbReference type="EMBL" id="HIS30883.1"/>
    </source>
</evidence>
<evidence type="ECO:0000256" key="2">
    <source>
        <dbReference type="ARBA" id="ARBA00012652"/>
    </source>
</evidence>
<dbReference type="SUPFAM" id="SSF48208">
    <property type="entry name" value="Six-hairpin glycosidases"/>
    <property type="match status" value="1"/>
</dbReference>
<dbReference type="Gene3D" id="2.60.40.10">
    <property type="entry name" value="Immunoglobulins"/>
    <property type="match status" value="1"/>
</dbReference>
<evidence type="ECO:0000259" key="5">
    <source>
        <dbReference type="Pfam" id="PF08531"/>
    </source>
</evidence>
<evidence type="ECO:0000259" key="6">
    <source>
        <dbReference type="Pfam" id="PF17389"/>
    </source>
</evidence>
<dbReference type="Pfam" id="PF08531">
    <property type="entry name" value="Bac_rhamnosid_N"/>
    <property type="match status" value="1"/>
</dbReference>
<dbReference type="InterPro" id="IPR013737">
    <property type="entry name" value="Bac_rhamnosid_N"/>
</dbReference>
<dbReference type="EMBL" id="DVIQ01000024">
    <property type="protein sequence ID" value="HIS30883.1"/>
    <property type="molecule type" value="Genomic_DNA"/>
</dbReference>
<dbReference type="Pfam" id="PF25788">
    <property type="entry name" value="Ig_Rha78A_N"/>
    <property type="match status" value="1"/>
</dbReference>
<feature type="domain" description="Alpha-L-rhamnosidase concanavalin-like" evidence="4">
    <location>
        <begin position="322"/>
        <end position="424"/>
    </location>
</feature>
<dbReference type="InterPro" id="IPR012341">
    <property type="entry name" value="6hp_glycosidase-like_sf"/>
</dbReference>
<accession>A0A9D1ES14</accession>
<name>A0A9D1ES14_9FIRM</name>
<comment type="caution">
    <text evidence="8">The sequence shown here is derived from an EMBL/GenBank/DDBJ whole genome shotgun (WGS) entry which is preliminary data.</text>
</comment>
<dbReference type="Gene3D" id="1.50.10.10">
    <property type="match status" value="1"/>
</dbReference>
<dbReference type="EC" id="3.2.1.40" evidence="2"/>
<dbReference type="InterPro" id="IPR035398">
    <property type="entry name" value="Bac_rhamnosid_C"/>
</dbReference>
<feature type="domain" description="Alpha-L-rhamnosidase C-terminal" evidence="7">
    <location>
        <begin position="789"/>
        <end position="854"/>
    </location>
</feature>
<dbReference type="PIRSF" id="PIRSF010631">
    <property type="entry name" value="A-rhamnsds"/>
    <property type="match status" value="1"/>
</dbReference>
<comment type="catalytic activity">
    <reaction evidence="1">
        <text>Hydrolysis of terminal non-reducing alpha-L-rhamnose residues in alpha-L-rhamnosides.</text>
        <dbReference type="EC" id="3.2.1.40"/>
    </reaction>
</comment>
<keyword evidence="3 8" id="KW-0378">Hydrolase</keyword>
<dbReference type="Gene3D" id="2.60.420.10">
    <property type="entry name" value="Maltose phosphorylase, domain 3"/>
    <property type="match status" value="1"/>
</dbReference>
<dbReference type="InterPro" id="IPR013783">
    <property type="entry name" value="Ig-like_fold"/>
</dbReference>
<dbReference type="PANTHER" id="PTHR33307">
    <property type="entry name" value="ALPHA-RHAMNOSIDASE (EUROFUNG)"/>
    <property type="match status" value="1"/>
</dbReference>
<dbReference type="PANTHER" id="PTHR33307:SF6">
    <property type="entry name" value="ALPHA-RHAMNOSIDASE (EUROFUNG)-RELATED"/>
    <property type="match status" value="1"/>
</dbReference>
<reference evidence="8" key="1">
    <citation type="submission" date="2020-10" db="EMBL/GenBank/DDBJ databases">
        <authorList>
            <person name="Gilroy R."/>
        </authorList>
    </citation>
    <scope>NUCLEOTIDE SEQUENCE</scope>
    <source>
        <strain evidence="8">CHK190-19873</strain>
    </source>
</reference>
<feature type="domain" description="Alpha-L-rhamnosidase six-hairpin glycosidase" evidence="6">
    <location>
        <begin position="432"/>
        <end position="780"/>
    </location>
</feature>
<sequence>MLSVKELYMDYEKNPVGIDHVPQFGWIIEGSGRGIVQSGCQLQIASDKEFTGILYDSGMTDSGESAHFHVEGFSLASATKYYVRVRVRAGEEVSDYCEPGFFVTGILRPEEWKAAFISAETEEDADNSKGTCLGRTFSLKTDTPIREAFAFTTALGLYNFYLNGKKVGKDELTPGWTTYKKRVLYQTYEVTEYLRAGENETSAMLGAGWYKGLMGICKRRNNYGKQTAFLMQMVVRYEDGSSQLVISDPSWRGADSPIVFSEIYDGEIRDDRLMKDDRVYGAAFADGSRPVETVAYPMNALEAQGNCRVQEIEEVPVKQVITTPKGETVLDFGQNMTGRIHVRTHGKPGETVELRCFEVLDAQGNAYFDNLRRAKETFRYTFGKQENVDVYPYFTFMGFQYAQVVSWPEGSEPSPETVTAYTLHSRMEPTLDFTCSRKDLEQLNHNILWGMKGNFVDVPTDCPQRDERLGWTGDAQIFCRTADYLMNTFAFYRKWLKDAVLDQTEEGGIPHVVPDLLTGQSSENWLVKECPHSASAWADVITIMPWNLYLNFGDKDVLAENYDAMKAWVGFMERNSKDYIWNYKVQFGDWVALDAEEGSYFGATPNDLTCTAFFAYSTELTGKIAKILGREEDAAYYEALYEKIKEAFQKQFFREDGTMTAQTQTAHIIALYFKLAPEKYVDKTVEGLLRLLEKENGHLVTGFVGTPYFCHALSRYGCLKEAYELLLKDDFPSWLYQVKMGATTIWEHWDGKKPDGTMWSAGMNSFNHYAYGAVGEWIYRVAVGLDTDEADPGFHHARIAPHPGGGIESMGASYKTVYGKIAAKWTVKDDVVSLDITIPANTTADILLYQAEELLETDGLSFEKDGENQKAAAGSGTYHLAYRSASVL</sequence>
<organism evidence="8 9">
    <name type="scientific">Candidatus Limivivens intestinipullorum</name>
    <dbReference type="NCBI Taxonomy" id="2840858"/>
    <lineage>
        <taxon>Bacteria</taxon>
        <taxon>Bacillati</taxon>
        <taxon>Bacillota</taxon>
        <taxon>Clostridia</taxon>
        <taxon>Lachnospirales</taxon>
        <taxon>Lachnospiraceae</taxon>
        <taxon>Lachnospiraceae incertae sedis</taxon>
        <taxon>Candidatus Limivivens</taxon>
    </lineage>
</organism>
<proteinExistence type="predicted"/>
<evidence type="ECO:0000259" key="7">
    <source>
        <dbReference type="Pfam" id="PF17390"/>
    </source>
</evidence>
<dbReference type="InterPro" id="IPR016007">
    <property type="entry name" value="Alpha_rhamnosid"/>
</dbReference>
<dbReference type="Gene3D" id="2.60.120.260">
    <property type="entry name" value="Galactose-binding domain-like"/>
    <property type="match status" value="2"/>
</dbReference>
<evidence type="ECO:0000256" key="3">
    <source>
        <dbReference type="ARBA" id="ARBA00022801"/>
    </source>
</evidence>
<dbReference type="AlphaFoldDB" id="A0A9D1ES14"/>
<evidence type="ECO:0000256" key="1">
    <source>
        <dbReference type="ARBA" id="ARBA00001445"/>
    </source>
</evidence>
<dbReference type="InterPro" id="IPR008902">
    <property type="entry name" value="Rhamnosid_concanavalin"/>
</dbReference>
<dbReference type="Pfam" id="PF05592">
    <property type="entry name" value="Bac_rhamnosid"/>
    <property type="match status" value="1"/>
</dbReference>
<dbReference type="Pfam" id="PF17389">
    <property type="entry name" value="Bac_rhamnosid6H"/>
    <property type="match status" value="1"/>
</dbReference>
<gene>
    <name evidence="8" type="ORF">IAB44_04930</name>
</gene>
<evidence type="ECO:0000259" key="4">
    <source>
        <dbReference type="Pfam" id="PF05592"/>
    </source>
</evidence>
<reference evidence="8" key="2">
    <citation type="journal article" date="2021" name="PeerJ">
        <title>Extensive microbial diversity within the chicken gut microbiome revealed by metagenomics and culture.</title>
        <authorList>
            <person name="Gilroy R."/>
            <person name="Ravi A."/>
            <person name="Getino M."/>
            <person name="Pursley I."/>
            <person name="Horton D.L."/>
            <person name="Alikhan N.F."/>
            <person name="Baker D."/>
            <person name="Gharbi K."/>
            <person name="Hall N."/>
            <person name="Watson M."/>
            <person name="Adriaenssens E.M."/>
            <person name="Foster-Nyarko E."/>
            <person name="Jarju S."/>
            <person name="Secka A."/>
            <person name="Antonio M."/>
            <person name="Oren A."/>
            <person name="Chaudhuri R.R."/>
            <person name="La Ragione R."/>
            <person name="Hildebrand F."/>
            <person name="Pallen M.J."/>
        </authorList>
    </citation>
    <scope>NUCLEOTIDE SEQUENCE</scope>
    <source>
        <strain evidence="8">CHK190-19873</strain>
    </source>
</reference>
<dbReference type="InterPro" id="IPR008928">
    <property type="entry name" value="6-hairpin_glycosidase_sf"/>
</dbReference>
<protein>
    <recommendedName>
        <fullName evidence="2">alpha-L-rhamnosidase</fullName>
        <ecNumber evidence="2">3.2.1.40</ecNumber>
    </recommendedName>
</protein>